<protein>
    <submittedName>
        <fullName evidence="1">Uncharacterized protein</fullName>
    </submittedName>
</protein>
<dbReference type="OrthoDB" id="6256716at2759"/>
<organism evidence="1 2">
    <name type="scientific">Pseudolycoriella hygida</name>
    <dbReference type="NCBI Taxonomy" id="35572"/>
    <lineage>
        <taxon>Eukaryota</taxon>
        <taxon>Metazoa</taxon>
        <taxon>Ecdysozoa</taxon>
        <taxon>Arthropoda</taxon>
        <taxon>Hexapoda</taxon>
        <taxon>Insecta</taxon>
        <taxon>Pterygota</taxon>
        <taxon>Neoptera</taxon>
        <taxon>Endopterygota</taxon>
        <taxon>Diptera</taxon>
        <taxon>Nematocera</taxon>
        <taxon>Sciaroidea</taxon>
        <taxon>Sciaridae</taxon>
        <taxon>Pseudolycoriella</taxon>
    </lineage>
</organism>
<evidence type="ECO:0000313" key="1">
    <source>
        <dbReference type="EMBL" id="KAJ6647931.1"/>
    </source>
</evidence>
<dbReference type="AlphaFoldDB" id="A0A9Q0NE02"/>
<evidence type="ECO:0000313" key="2">
    <source>
        <dbReference type="Proteomes" id="UP001151699"/>
    </source>
</evidence>
<comment type="caution">
    <text evidence="1">The sequence shown here is derived from an EMBL/GenBank/DDBJ whole genome shotgun (WGS) entry which is preliminary data.</text>
</comment>
<gene>
    <name evidence="1" type="ORF">Bhyg_03156</name>
</gene>
<accession>A0A9Q0NE02</accession>
<name>A0A9Q0NE02_9DIPT</name>
<reference evidence="1" key="1">
    <citation type="submission" date="2022-07" db="EMBL/GenBank/DDBJ databases">
        <authorList>
            <person name="Trinca V."/>
            <person name="Uliana J.V.C."/>
            <person name="Torres T.T."/>
            <person name="Ward R.J."/>
            <person name="Monesi N."/>
        </authorList>
    </citation>
    <scope>NUCLEOTIDE SEQUENCE</scope>
    <source>
        <strain evidence="1">HSMRA1968</strain>
        <tissue evidence="1">Whole embryos</tissue>
    </source>
</reference>
<sequence length="43" mass="5023">MLSFLTEGSWFEKKPIIPILNATNPRLEVLQIVYNILIKYTSK</sequence>
<dbReference type="EMBL" id="WJQU01000001">
    <property type="protein sequence ID" value="KAJ6647931.1"/>
    <property type="molecule type" value="Genomic_DNA"/>
</dbReference>
<keyword evidence="2" id="KW-1185">Reference proteome</keyword>
<proteinExistence type="predicted"/>
<dbReference type="Proteomes" id="UP001151699">
    <property type="component" value="Chromosome A"/>
</dbReference>